<evidence type="ECO:0000313" key="2">
    <source>
        <dbReference type="EMBL" id="PHM52350.1"/>
    </source>
</evidence>
<gene>
    <name evidence="2" type="ORF">Xhom_04427</name>
</gene>
<dbReference type="EMBL" id="NJAI01000009">
    <property type="protein sequence ID" value="PHM52350.1"/>
    <property type="molecule type" value="Genomic_DNA"/>
</dbReference>
<evidence type="ECO:0000313" key="3">
    <source>
        <dbReference type="Proteomes" id="UP000225433"/>
    </source>
</evidence>
<dbReference type="AlphaFoldDB" id="A0A1V0M441"/>
<name>A0A1V0M441_XENHO</name>
<reference evidence="2 3" key="2">
    <citation type="journal article" date="2017" name="Nat. Microbiol.">
        <title>Natural product diversity associated with the nematode symbionts Photorhabdus and Xenorhabdus.</title>
        <authorList>
            <person name="Tobias N.J."/>
            <person name="Wolff H."/>
            <person name="Djahanschiri B."/>
            <person name="Grundmann F."/>
            <person name="Kronenwerth M."/>
            <person name="Shi Y.M."/>
            <person name="Simonyi S."/>
            <person name="Grun P."/>
            <person name="Shapiro-Ilan D."/>
            <person name="Pidot S.J."/>
            <person name="Stinear T.P."/>
            <person name="Ebersberger I."/>
            <person name="Bode H.B."/>
        </authorList>
    </citation>
    <scope>NUCLEOTIDE SEQUENCE [LARGE SCALE GENOMIC DNA]</scope>
    <source>
        <strain evidence="2 3">DSM 17903</strain>
    </source>
</reference>
<dbReference type="EMBL" id="KX517798">
    <property type="protein sequence ID" value="ARD69636.1"/>
    <property type="molecule type" value="Genomic_DNA"/>
</dbReference>
<organism evidence="1">
    <name type="scientific">Xenorhabdus hominickii</name>
    <dbReference type="NCBI Taxonomy" id="351679"/>
    <lineage>
        <taxon>Bacteria</taxon>
        <taxon>Pseudomonadati</taxon>
        <taxon>Pseudomonadota</taxon>
        <taxon>Gammaproteobacteria</taxon>
        <taxon>Enterobacterales</taxon>
        <taxon>Morganellaceae</taxon>
        <taxon>Xenorhabdus</taxon>
    </lineage>
</organism>
<reference evidence="1" key="1">
    <citation type="journal article" date="2017" name="J. Invertebr. Pathol.">
        <title>Identification and bacterial characteristics of Xenorhabdus hominickii ANU101 from an entomopathogenic nematode, Steinernema monticolum.</title>
        <authorList>
            <person name="Park Y."/>
            <person name="Kang S."/>
            <person name="Sadekuzzaman M."/>
            <person name="Kim H."/>
            <person name="Jung J.K."/>
            <person name="Kim Y."/>
        </authorList>
    </citation>
    <scope>NUCLEOTIDE SEQUENCE</scope>
    <source>
        <strain evidence="1">ANU101</strain>
        <plasmid evidence="1">unnamed1</plasmid>
    </source>
</reference>
<protein>
    <submittedName>
        <fullName evidence="1">Uncharacterized protein</fullName>
    </submittedName>
</protein>
<evidence type="ECO:0000313" key="1">
    <source>
        <dbReference type="EMBL" id="ARD69636.1"/>
    </source>
</evidence>
<proteinExistence type="predicted"/>
<dbReference type="RefSeq" id="WP_099139867.1">
    <property type="nucleotide sequence ID" value="NZ_CAWNQJ010000123.1"/>
</dbReference>
<sequence>MSERTGSIKIAIIEKIAEDLKIDLGDLNNVWTNQPILMMKYGAKMSDAERTVSEEKRRIDGLSSTLYNVVRSERSMNGTKTSESALESIISQIERHYSGEDSTLNLNNTFIQNLPEKVVPIARTLAAARRNYDHNKELYEIYKSAVEALRHRRDMVVQASKKVILDYEYLNAGTFAGKK</sequence>
<dbReference type="Proteomes" id="UP000225433">
    <property type="component" value="Unassembled WGS sequence"/>
</dbReference>
<accession>A0A1V0M441</accession>
<keyword evidence="1" id="KW-0614">Plasmid</keyword>
<geneLocation type="plasmid" evidence="1">
    <name>unnamed1</name>
</geneLocation>